<evidence type="ECO:0000256" key="1">
    <source>
        <dbReference type="ARBA" id="ARBA00023002"/>
    </source>
</evidence>
<reference evidence="2 3" key="1">
    <citation type="submission" date="2018-06" db="EMBL/GenBank/DDBJ databases">
        <authorList>
            <consortium name="Pathogen Informatics"/>
            <person name="Doyle S."/>
        </authorList>
    </citation>
    <scope>NUCLEOTIDE SEQUENCE [LARGE SCALE GENOMIC DNA]</scope>
    <source>
        <strain evidence="2 3">NCTC10005</strain>
    </source>
</reference>
<accession>A0A377M1C4</accession>
<name>A0A377M1C4_ENTCL</name>
<gene>
    <name evidence="2" type="primary">puuC_1</name>
    <name evidence="2" type="ORF">NCTC10005_05009</name>
</gene>
<dbReference type="EC" id="1.2.1.5" evidence="2"/>
<dbReference type="GO" id="GO:0004030">
    <property type="term" value="F:aldehyde dehydrogenase [NAD(P)+] activity"/>
    <property type="evidence" value="ECO:0007669"/>
    <property type="project" value="UniProtKB-EC"/>
</dbReference>
<keyword evidence="1 2" id="KW-0560">Oxidoreductase</keyword>
<protein>
    <submittedName>
        <fullName evidence="2">Gamma-glutamyl-gamma-aminobutyraldehyde dehydrogenase</fullName>
        <ecNumber evidence="2">1.2.1.5</ecNumber>
    </submittedName>
</protein>
<organism evidence="2 3">
    <name type="scientific">Enterobacter cloacae</name>
    <dbReference type="NCBI Taxonomy" id="550"/>
    <lineage>
        <taxon>Bacteria</taxon>
        <taxon>Pseudomonadati</taxon>
        <taxon>Pseudomonadota</taxon>
        <taxon>Gammaproteobacteria</taxon>
        <taxon>Enterobacterales</taxon>
        <taxon>Enterobacteriaceae</taxon>
        <taxon>Enterobacter</taxon>
        <taxon>Enterobacter cloacae complex</taxon>
    </lineage>
</organism>
<dbReference type="InterPro" id="IPR016162">
    <property type="entry name" value="Ald_DH_N"/>
</dbReference>
<proteinExistence type="predicted"/>
<sequence>MHFQHLTYWQDKAKNSAIETRLFINGAYCDAADNATFETVNPATQQTLANVARGKQRTWTVQFRRRVRYLSAVTGRRRLRRSARPCSISLPI</sequence>
<dbReference type="Gene3D" id="3.40.605.10">
    <property type="entry name" value="Aldehyde Dehydrogenase, Chain A, domain 1"/>
    <property type="match status" value="1"/>
</dbReference>
<evidence type="ECO:0000313" key="3">
    <source>
        <dbReference type="Proteomes" id="UP000255106"/>
    </source>
</evidence>
<evidence type="ECO:0000313" key="2">
    <source>
        <dbReference type="EMBL" id="STQ12224.1"/>
    </source>
</evidence>
<dbReference type="AlphaFoldDB" id="A0A377M1C4"/>
<dbReference type="Proteomes" id="UP000255106">
    <property type="component" value="Unassembled WGS sequence"/>
</dbReference>
<dbReference type="SUPFAM" id="SSF53720">
    <property type="entry name" value="ALDH-like"/>
    <property type="match status" value="1"/>
</dbReference>
<dbReference type="InterPro" id="IPR016161">
    <property type="entry name" value="Ald_DH/histidinol_DH"/>
</dbReference>
<dbReference type="EMBL" id="UGJB01000004">
    <property type="protein sequence ID" value="STQ12224.1"/>
    <property type="molecule type" value="Genomic_DNA"/>
</dbReference>